<keyword evidence="3" id="KW-1185">Reference proteome</keyword>
<reference evidence="2" key="1">
    <citation type="submission" date="2021-06" db="EMBL/GenBank/DDBJ databases">
        <title>Sequencing of actinobacteria type strains.</title>
        <authorList>
            <person name="Nguyen G.-S."/>
            <person name="Wentzel A."/>
        </authorList>
    </citation>
    <scope>NUCLEOTIDE SEQUENCE</scope>
    <source>
        <strain evidence="2">P38-E01</strain>
    </source>
</reference>
<dbReference type="Pfam" id="PF13304">
    <property type="entry name" value="AAA_21"/>
    <property type="match status" value="1"/>
</dbReference>
<feature type="domain" description="ATPase AAA-type core" evidence="1">
    <location>
        <begin position="50"/>
        <end position="339"/>
    </location>
</feature>
<dbReference type="AlphaFoldDB" id="A0A949N7B4"/>
<accession>A0A949N7B4</accession>
<organism evidence="2 3">
    <name type="scientific">Streptomyces tardus</name>
    <dbReference type="NCBI Taxonomy" id="2780544"/>
    <lineage>
        <taxon>Bacteria</taxon>
        <taxon>Bacillati</taxon>
        <taxon>Actinomycetota</taxon>
        <taxon>Actinomycetes</taxon>
        <taxon>Kitasatosporales</taxon>
        <taxon>Streptomycetaceae</taxon>
        <taxon>Streptomyces</taxon>
    </lineage>
</organism>
<dbReference type="PANTHER" id="PTHR40396:SF1">
    <property type="entry name" value="ATPASE AAA-TYPE CORE DOMAIN-CONTAINING PROTEIN"/>
    <property type="match status" value="1"/>
</dbReference>
<dbReference type="RefSeq" id="WP_211039236.1">
    <property type="nucleotide sequence ID" value="NZ_JAELVF020000001.1"/>
</dbReference>
<keyword evidence="2" id="KW-0547">Nucleotide-binding</keyword>
<keyword evidence="2" id="KW-0067">ATP-binding</keyword>
<dbReference type="GO" id="GO:0016887">
    <property type="term" value="F:ATP hydrolysis activity"/>
    <property type="evidence" value="ECO:0007669"/>
    <property type="project" value="InterPro"/>
</dbReference>
<dbReference type="PANTHER" id="PTHR40396">
    <property type="entry name" value="ATPASE-LIKE PROTEIN"/>
    <property type="match status" value="1"/>
</dbReference>
<dbReference type="CDD" id="cd00267">
    <property type="entry name" value="ABC_ATPase"/>
    <property type="match status" value="1"/>
</dbReference>
<proteinExistence type="predicted"/>
<dbReference type="GO" id="GO:0005524">
    <property type="term" value="F:ATP binding"/>
    <property type="evidence" value="ECO:0007669"/>
    <property type="project" value="UniProtKB-KW"/>
</dbReference>
<evidence type="ECO:0000313" key="3">
    <source>
        <dbReference type="Proteomes" id="UP000694501"/>
    </source>
</evidence>
<dbReference type="Proteomes" id="UP000694501">
    <property type="component" value="Unassembled WGS sequence"/>
</dbReference>
<dbReference type="InterPro" id="IPR003959">
    <property type="entry name" value="ATPase_AAA_core"/>
</dbReference>
<evidence type="ECO:0000259" key="1">
    <source>
        <dbReference type="Pfam" id="PF13304"/>
    </source>
</evidence>
<evidence type="ECO:0000313" key="2">
    <source>
        <dbReference type="EMBL" id="MBU7596823.1"/>
    </source>
</evidence>
<name>A0A949N7B4_9ACTN</name>
<sequence length="415" mass="46310">MLLRFRVENVRSLRDEQELSFAVPEGESGYAERLVALSDGRELALYPTLGILGGNASGKSNVLAALRLMKEAVLSSYGAWTSYDGLPREPYALDPGAAAKSCFWEADFVLGDGVRWTYGFELGESRVEGEWLHAYPKGRRQVWFDREAGRPKEFEFPGERLQDRTRLARTTRPNALLLSRAAADNHPQLGRVFDWFKKLWDIDPESERQQREAFTTRQLADGKARHRIEELLRVADLGIESTELEQRPGRPPVVKLRHTSAQGGGTIEWERESFGTRSWYALLGPVLRALDEGAVLLVDELDSSLHPRMAAEVVRLFQRPQTNPRNAQLIFTSHDSSLLGEPGGGRLLAVGQIWLTEKDADGATRVFPLSDFEPGEEEDLTSSYLTGVFGGVPRLSEGQVGRRLLMADAMEVSGS</sequence>
<comment type="caution">
    <text evidence="2">The sequence shown here is derived from an EMBL/GenBank/DDBJ whole genome shotgun (WGS) entry which is preliminary data.</text>
</comment>
<dbReference type="EMBL" id="JAELVF020000001">
    <property type="protein sequence ID" value="MBU7596823.1"/>
    <property type="molecule type" value="Genomic_DNA"/>
</dbReference>
<gene>
    <name evidence="2" type="ORF">JGS22_004020</name>
</gene>
<dbReference type="InterPro" id="IPR027417">
    <property type="entry name" value="P-loop_NTPase"/>
</dbReference>
<dbReference type="Gene3D" id="3.40.50.300">
    <property type="entry name" value="P-loop containing nucleotide triphosphate hydrolases"/>
    <property type="match status" value="1"/>
</dbReference>
<dbReference type="SUPFAM" id="SSF52540">
    <property type="entry name" value="P-loop containing nucleoside triphosphate hydrolases"/>
    <property type="match status" value="1"/>
</dbReference>
<protein>
    <submittedName>
        <fullName evidence="2">ATP-binding protein</fullName>
    </submittedName>
</protein>